<comment type="caution">
    <text evidence="1">The sequence shown here is derived from an EMBL/GenBank/DDBJ whole genome shotgun (WGS) entry which is preliminary data.</text>
</comment>
<dbReference type="EMBL" id="JAQQXP010000005">
    <property type="protein sequence ID" value="MDC8833116.1"/>
    <property type="molecule type" value="Genomic_DNA"/>
</dbReference>
<name>A0ABT5L7V8_9ALTE</name>
<keyword evidence="1" id="KW-0670">Pyruvate</keyword>
<dbReference type="Gene3D" id="3.40.1410.10">
    <property type="entry name" value="Chorismate lyase-like"/>
    <property type="match status" value="1"/>
</dbReference>
<dbReference type="RefSeq" id="WP_273643039.1">
    <property type="nucleotide sequence ID" value="NZ_JAQQXP010000005.1"/>
</dbReference>
<keyword evidence="2" id="KW-1185">Reference proteome</keyword>
<reference evidence="1 2" key="1">
    <citation type="submission" date="2022-10" db="EMBL/GenBank/DDBJ databases">
        <title>Alteromonas sp. chi3 Genome sequencing.</title>
        <authorList>
            <person name="Park S."/>
        </authorList>
    </citation>
    <scope>NUCLEOTIDE SEQUENCE [LARGE SCALE GENOMIC DNA]</scope>
    <source>
        <strain evidence="2">chi3</strain>
    </source>
</reference>
<organism evidence="1 2">
    <name type="scientific">Alteromonas gilva</name>
    <dbReference type="NCBI Taxonomy" id="2987522"/>
    <lineage>
        <taxon>Bacteria</taxon>
        <taxon>Pseudomonadati</taxon>
        <taxon>Pseudomonadota</taxon>
        <taxon>Gammaproteobacteria</taxon>
        <taxon>Alteromonadales</taxon>
        <taxon>Alteromonadaceae</taxon>
        <taxon>Alteromonas/Salinimonas group</taxon>
        <taxon>Alteromonas</taxon>
    </lineage>
</organism>
<accession>A0ABT5L7V8</accession>
<proteinExistence type="predicted"/>
<evidence type="ECO:0000313" key="2">
    <source>
        <dbReference type="Proteomes" id="UP001218788"/>
    </source>
</evidence>
<dbReference type="Proteomes" id="UP001218788">
    <property type="component" value="Unassembled WGS sequence"/>
</dbReference>
<sequence>MIQESFKSRGFVAGDTIVNRKGERIDLSVLPAFLRTLLVTDGTVTKSLEAYFWEPVMVNNTLQDVLSSVSNTIALTKEEGQRYLHRKVNLSGVKTTTVYAFADSYINLSLLSADTAEKLIANKIGIGELLRDEGLETYREILDIGTVSDALEDKSVTEQCAYRTYVIKVSGAIAIEITEWFPFSAYC</sequence>
<dbReference type="InterPro" id="IPR028978">
    <property type="entry name" value="Chorismate_lyase_/UTRA_dom_sf"/>
</dbReference>
<evidence type="ECO:0000313" key="1">
    <source>
        <dbReference type="EMBL" id="MDC8833116.1"/>
    </source>
</evidence>
<dbReference type="Pfam" id="PF01947">
    <property type="entry name" value="Rv2949c-like"/>
    <property type="match status" value="1"/>
</dbReference>
<dbReference type="SUPFAM" id="SSF64288">
    <property type="entry name" value="Chorismate lyase-like"/>
    <property type="match status" value="1"/>
</dbReference>
<dbReference type="InterPro" id="IPR002800">
    <property type="entry name" value="Rv2949c-like"/>
</dbReference>
<gene>
    <name evidence="1" type="ORF">OIK42_20355</name>
</gene>
<protein>
    <submittedName>
        <fullName evidence="1">Chorismate pyruvate-lyase family protein</fullName>
    </submittedName>
</protein>